<proteinExistence type="predicted"/>
<gene>
    <name evidence="1" type="ORF">DARMORV10_C08P07970.1</name>
</gene>
<organism evidence="1">
    <name type="scientific">Brassica napus</name>
    <name type="common">Rape</name>
    <dbReference type="NCBI Taxonomy" id="3708"/>
    <lineage>
        <taxon>Eukaryota</taxon>
        <taxon>Viridiplantae</taxon>
        <taxon>Streptophyta</taxon>
        <taxon>Embryophyta</taxon>
        <taxon>Tracheophyta</taxon>
        <taxon>Spermatophyta</taxon>
        <taxon>Magnoliopsida</taxon>
        <taxon>eudicotyledons</taxon>
        <taxon>Gunneridae</taxon>
        <taxon>Pentapetalae</taxon>
        <taxon>rosids</taxon>
        <taxon>malvids</taxon>
        <taxon>Brassicales</taxon>
        <taxon>Brassicaceae</taxon>
        <taxon>Brassiceae</taxon>
        <taxon>Brassica</taxon>
    </lineage>
</organism>
<reference evidence="1" key="1">
    <citation type="submission" date="2021-01" db="EMBL/GenBank/DDBJ databases">
        <authorList>
            <consortium name="Genoscope - CEA"/>
            <person name="William W."/>
        </authorList>
    </citation>
    <scope>NUCLEOTIDE SEQUENCE</scope>
</reference>
<protein>
    <submittedName>
        <fullName evidence="1">(rape) hypothetical protein</fullName>
    </submittedName>
</protein>
<accession>A0A816UWX4</accession>
<evidence type="ECO:0000313" key="1">
    <source>
        <dbReference type="EMBL" id="CAF2106808.1"/>
    </source>
</evidence>
<name>A0A816UWX4_BRANA</name>
<sequence>MGLIGEERVIDPIPTTHSKKVKRDKSFKKKKKLASKAVDAEKEKELFSAPKIENLVPDKWKPTAPVLKWSNRGELQGPRGEAAMKELCCGALEMGIGRLFDIFSDAKGGDLVMRGADVRDRRRRGLSSLVRRAKASNNEIQGAAKRDGKAI</sequence>
<dbReference type="Proteomes" id="UP001295469">
    <property type="component" value="Chromosome C08"/>
</dbReference>
<dbReference type="AlphaFoldDB" id="A0A816UWX4"/>
<dbReference type="EMBL" id="HG994372">
    <property type="protein sequence ID" value="CAF2106808.1"/>
    <property type="molecule type" value="Genomic_DNA"/>
</dbReference>